<name>A0ACC8EKL5_9PEZI</name>
<organism evidence="1 2">
    <name type="scientific">Cenococcum geophilum 1.58</name>
    <dbReference type="NCBI Taxonomy" id="794803"/>
    <lineage>
        <taxon>Eukaryota</taxon>
        <taxon>Fungi</taxon>
        <taxon>Dikarya</taxon>
        <taxon>Ascomycota</taxon>
        <taxon>Pezizomycotina</taxon>
        <taxon>Dothideomycetes</taxon>
        <taxon>Pleosporomycetidae</taxon>
        <taxon>Gloniales</taxon>
        <taxon>Gloniaceae</taxon>
        <taxon>Cenococcum</taxon>
    </lineage>
</organism>
<accession>A0ACC8EKL5</accession>
<proteinExistence type="predicted"/>
<dbReference type="Proteomes" id="UP000250078">
    <property type="component" value="Unassembled WGS sequence"/>
</dbReference>
<sequence>SGDITYYNPAGGYGACGWTIQDSDPTVALAHGMMGDQSNGNPWCGKKITILHNGVTHSATVGDKCMGCTGQSIDLTAGLWAIVAPDVDGRAHNVEWWVEEQ</sequence>
<evidence type="ECO:0000313" key="2">
    <source>
        <dbReference type="Proteomes" id="UP000250078"/>
    </source>
</evidence>
<feature type="non-terminal residue" evidence="1">
    <location>
        <position position="1"/>
    </location>
</feature>
<reference evidence="1 2" key="1">
    <citation type="journal article" date="2016" name="Nat. Commun.">
        <title>Ectomycorrhizal ecology is imprinted in the genome of the dominant symbiotic fungus Cenococcum geophilum.</title>
        <authorList>
            <consortium name="DOE Joint Genome Institute"/>
            <person name="Peter M."/>
            <person name="Kohler A."/>
            <person name="Ohm R.A."/>
            <person name="Kuo A."/>
            <person name="Krutzmann J."/>
            <person name="Morin E."/>
            <person name="Arend M."/>
            <person name="Barry K.W."/>
            <person name="Binder M."/>
            <person name="Choi C."/>
            <person name="Clum A."/>
            <person name="Copeland A."/>
            <person name="Grisel N."/>
            <person name="Haridas S."/>
            <person name="Kipfer T."/>
            <person name="LaButti K."/>
            <person name="Lindquist E."/>
            <person name="Lipzen A."/>
            <person name="Maire R."/>
            <person name="Meier B."/>
            <person name="Mihaltcheva S."/>
            <person name="Molinier V."/>
            <person name="Murat C."/>
            <person name="Poggeler S."/>
            <person name="Quandt C.A."/>
            <person name="Sperisen C."/>
            <person name="Tritt A."/>
            <person name="Tisserant E."/>
            <person name="Crous P.W."/>
            <person name="Henrissat B."/>
            <person name="Nehls U."/>
            <person name="Egli S."/>
            <person name="Spatafora J.W."/>
            <person name="Grigoriev I.V."/>
            <person name="Martin F.M."/>
        </authorList>
    </citation>
    <scope>NUCLEOTIDE SEQUENCE [LARGE SCALE GENOMIC DNA]</scope>
    <source>
        <strain evidence="1 2">1.58</strain>
    </source>
</reference>
<keyword evidence="2" id="KW-1185">Reference proteome</keyword>
<gene>
    <name evidence="1" type="ORF">K441DRAFT_597695</name>
</gene>
<dbReference type="EMBL" id="KV748285">
    <property type="protein sequence ID" value="OCK86812.1"/>
    <property type="molecule type" value="Genomic_DNA"/>
</dbReference>
<evidence type="ECO:0000313" key="1">
    <source>
        <dbReference type="EMBL" id="OCK86812.1"/>
    </source>
</evidence>
<protein>
    <submittedName>
        <fullName evidence="1">Uncharacterized protein</fullName>
    </submittedName>
</protein>